<dbReference type="AlphaFoldDB" id="A0A8E2E156"/>
<dbReference type="EMBL" id="KV745318">
    <property type="protein sequence ID" value="OCK75432.1"/>
    <property type="molecule type" value="Genomic_DNA"/>
</dbReference>
<protein>
    <submittedName>
        <fullName evidence="1">Uncharacterized protein</fullName>
    </submittedName>
</protein>
<organism evidence="1 2">
    <name type="scientific">Lepidopterella palustris CBS 459.81</name>
    <dbReference type="NCBI Taxonomy" id="1314670"/>
    <lineage>
        <taxon>Eukaryota</taxon>
        <taxon>Fungi</taxon>
        <taxon>Dikarya</taxon>
        <taxon>Ascomycota</taxon>
        <taxon>Pezizomycotina</taxon>
        <taxon>Dothideomycetes</taxon>
        <taxon>Pleosporomycetidae</taxon>
        <taxon>Mytilinidiales</taxon>
        <taxon>Argynnaceae</taxon>
        <taxon>Lepidopterella</taxon>
    </lineage>
</organism>
<keyword evidence="2" id="KW-1185">Reference proteome</keyword>
<gene>
    <name evidence="1" type="ORF">K432DRAFT_172794</name>
</gene>
<evidence type="ECO:0000313" key="2">
    <source>
        <dbReference type="Proteomes" id="UP000250266"/>
    </source>
</evidence>
<dbReference type="Proteomes" id="UP000250266">
    <property type="component" value="Unassembled WGS sequence"/>
</dbReference>
<proteinExistence type="predicted"/>
<name>A0A8E2E156_9PEZI</name>
<evidence type="ECO:0000313" key="1">
    <source>
        <dbReference type="EMBL" id="OCK75432.1"/>
    </source>
</evidence>
<reference evidence="1 2" key="1">
    <citation type="journal article" date="2016" name="Nat. Commun.">
        <title>Ectomycorrhizal ecology is imprinted in the genome of the dominant symbiotic fungus Cenococcum geophilum.</title>
        <authorList>
            <consortium name="DOE Joint Genome Institute"/>
            <person name="Peter M."/>
            <person name="Kohler A."/>
            <person name="Ohm R.A."/>
            <person name="Kuo A."/>
            <person name="Krutzmann J."/>
            <person name="Morin E."/>
            <person name="Arend M."/>
            <person name="Barry K.W."/>
            <person name="Binder M."/>
            <person name="Choi C."/>
            <person name="Clum A."/>
            <person name="Copeland A."/>
            <person name="Grisel N."/>
            <person name="Haridas S."/>
            <person name="Kipfer T."/>
            <person name="LaButti K."/>
            <person name="Lindquist E."/>
            <person name="Lipzen A."/>
            <person name="Maire R."/>
            <person name="Meier B."/>
            <person name="Mihaltcheva S."/>
            <person name="Molinier V."/>
            <person name="Murat C."/>
            <person name="Poggeler S."/>
            <person name="Quandt C.A."/>
            <person name="Sperisen C."/>
            <person name="Tritt A."/>
            <person name="Tisserant E."/>
            <person name="Crous P.W."/>
            <person name="Henrissat B."/>
            <person name="Nehls U."/>
            <person name="Egli S."/>
            <person name="Spatafora J.W."/>
            <person name="Grigoriev I.V."/>
            <person name="Martin F.M."/>
        </authorList>
    </citation>
    <scope>NUCLEOTIDE SEQUENCE [LARGE SCALE GENOMIC DNA]</scope>
    <source>
        <strain evidence="1 2">CBS 459.81</strain>
    </source>
</reference>
<accession>A0A8E2E156</accession>
<sequence length="136" mass="15678">MLFLGSLRRIRAIAPLNRGAALICRFSPVPRQKIDLVTLFPRKIKETGPSILFAAVHAVALHVQPIFFSVACGFSCVLFLSPDLERAGWRRHARLRTLGGKRWWVDGLGWLLRTQRDREHALAEERWWRDVLRSPL</sequence>